<dbReference type="InterPro" id="IPR017938">
    <property type="entry name" value="Riboflavin_synthase-like_b-brl"/>
</dbReference>
<keyword evidence="3" id="KW-0411">Iron-sulfur</keyword>
<sequence>MLATPHGIDRYLELIHPMLAIREQRGIVTGVHRTTPDTITLRIRPSRAWRGFTAGQHVRVSVTVDGVRRTRCYSPASSQHARGFELTVKASGLVSSWLRENARPGLVLDLSPAEGDFTLPATRPDKLLLISGGSGITPVMSMLRTLTDEGHTGEVVFLHYATDEAHVPCLDTLRATGHRLVLAHTAAGSGHFTEAHLRAAAPWFAEATTYLCGPPGLMAGVTAVFDQLGIADRLRTEDFRPSTPADPGAVGRITFSRSGRTCDNTGRSLLEQAESAGLRPEHGCRMGICLSCTRRKTAGTVRDLRSGELNDEDDTEVQLCVSVPVGTVSIDL</sequence>
<dbReference type="InterPro" id="IPR001433">
    <property type="entry name" value="OxRdtase_FAD/NAD-bd"/>
</dbReference>
<comment type="caution">
    <text evidence="5">The sequence shown here is derived from an EMBL/GenBank/DDBJ whole genome shotgun (WGS) entry which is preliminary data.</text>
</comment>
<feature type="domain" description="FAD-binding FR-type" evidence="4">
    <location>
        <begin position="21"/>
        <end position="120"/>
    </location>
</feature>
<dbReference type="Proteomes" id="UP001205185">
    <property type="component" value="Unassembled WGS sequence"/>
</dbReference>
<accession>A0ABT1IB24</accession>
<dbReference type="Pfam" id="PF00111">
    <property type="entry name" value="Fer2"/>
    <property type="match status" value="1"/>
</dbReference>
<evidence type="ECO:0000256" key="3">
    <source>
        <dbReference type="ARBA" id="ARBA00023014"/>
    </source>
</evidence>
<dbReference type="SUPFAM" id="SSF52343">
    <property type="entry name" value="Ferredoxin reductase-like, C-terminal NADP-linked domain"/>
    <property type="match status" value="1"/>
</dbReference>
<dbReference type="InterPro" id="IPR008333">
    <property type="entry name" value="Cbr1-like_FAD-bd_dom"/>
</dbReference>
<keyword evidence="6" id="KW-1185">Reference proteome</keyword>
<dbReference type="Gene3D" id="3.10.20.30">
    <property type="match status" value="1"/>
</dbReference>
<keyword evidence="2" id="KW-0001">2Fe-2S</keyword>
<dbReference type="SUPFAM" id="SSF54292">
    <property type="entry name" value="2Fe-2S ferredoxin-like"/>
    <property type="match status" value="1"/>
</dbReference>
<evidence type="ECO:0000256" key="1">
    <source>
        <dbReference type="ARBA" id="ARBA00001974"/>
    </source>
</evidence>
<dbReference type="PANTHER" id="PTHR47354:SF3">
    <property type="entry name" value="OXIDOREDUCTASE-RELATED"/>
    <property type="match status" value="1"/>
</dbReference>
<evidence type="ECO:0000313" key="5">
    <source>
        <dbReference type="EMBL" id="MCP2269840.1"/>
    </source>
</evidence>
<dbReference type="Pfam" id="PF00175">
    <property type="entry name" value="NAD_binding_1"/>
    <property type="match status" value="1"/>
</dbReference>
<dbReference type="InterPro" id="IPR050415">
    <property type="entry name" value="MRET"/>
</dbReference>
<dbReference type="PRINTS" id="PR00406">
    <property type="entry name" value="CYTB5RDTASE"/>
</dbReference>
<comment type="cofactor">
    <cofactor evidence="1">
        <name>FAD</name>
        <dbReference type="ChEBI" id="CHEBI:57692"/>
    </cofactor>
</comment>
<dbReference type="InterPro" id="IPR017927">
    <property type="entry name" value="FAD-bd_FR_type"/>
</dbReference>
<proteinExistence type="predicted"/>
<gene>
    <name evidence="5" type="ORF">LV75_002329</name>
</gene>
<dbReference type="InterPro" id="IPR039261">
    <property type="entry name" value="FNR_nucleotide-bd"/>
</dbReference>
<dbReference type="Pfam" id="PF00970">
    <property type="entry name" value="FAD_binding_6"/>
    <property type="match status" value="1"/>
</dbReference>
<organism evidence="5 6">
    <name type="scientific">Actinokineospora diospyrosa</name>
    <dbReference type="NCBI Taxonomy" id="103728"/>
    <lineage>
        <taxon>Bacteria</taxon>
        <taxon>Bacillati</taxon>
        <taxon>Actinomycetota</taxon>
        <taxon>Actinomycetes</taxon>
        <taxon>Pseudonocardiales</taxon>
        <taxon>Pseudonocardiaceae</taxon>
        <taxon>Actinokineospora</taxon>
    </lineage>
</organism>
<evidence type="ECO:0000313" key="6">
    <source>
        <dbReference type="Proteomes" id="UP001205185"/>
    </source>
</evidence>
<evidence type="ECO:0000259" key="4">
    <source>
        <dbReference type="PROSITE" id="PS51384"/>
    </source>
</evidence>
<dbReference type="SUPFAM" id="SSF63380">
    <property type="entry name" value="Riboflavin synthase domain-like"/>
    <property type="match status" value="1"/>
</dbReference>
<evidence type="ECO:0000256" key="2">
    <source>
        <dbReference type="ARBA" id="ARBA00022714"/>
    </source>
</evidence>
<dbReference type="EMBL" id="JAMTCO010000005">
    <property type="protein sequence ID" value="MCP2269840.1"/>
    <property type="molecule type" value="Genomic_DNA"/>
</dbReference>
<reference evidence="5 6" key="1">
    <citation type="submission" date="2022-06" db="EMBL/GenBank/DDBJ databases">
        <title>Genomic Encyclopedia of Archaeal and Bacterial Type Strains, Phase II (KMG-II): from individual species to whole genera.</title>
        <authorList>
            <person name="Goeker M."/>
        </authorList>
    </citation>
    <scope>NUCLEOTIDE SEQUENCE [LARGE SCALE GENOMIC DNA]</scope>
    <source>
        <strain evidence="5 6">DSM 44255</strain>
    </source>
</reference>
<dbReference type="CDD" id="cd06216">
    <property type="entry name" value="FNR_iron_sulfur_binding_2"/>
    <property type="match status" value="1"/>
</dbReference>
<dbReference type="InterPro" id="IPR036010">
    <property type="entry name" value="2Fe-2S_ferredoxin-like_sf"/>
</dbReference>
<keyword evidence="2" id="KW-0408">Iron</keyword>
<keyword evidence="2" id="KW-0479">Metal-binding</keyword>
<dbReference type="PANTHER" id="PTHR47354">
    <property type="entry name" value="NADH OXIDOREDUCTASE HCR"/>
    <property type="match status" value="1"/>
</dbReference>
<dbReference type="CDD" id="cd00207">
    <property type="entry name" value="fer2"/>
    <property type="match status" value="1"/>
</dbReference>
<name>A0ABT1IB24_9PSEU</name>
<protein>
    <submittedName>
        <fullName evidence="5">Ferredoxin-NADP reductase</fullName>
    </submittedName>
</protein>
<dbReference type="InterPro" id="IPR012675">
    <property type="entry name" value="Beta-grasp_dom_sf"/>
</dbReference>
<dbReference type="InterPro" id="IPR001041">
    <property type="entry name" value="2Fe-2S_ferredoxin-type"/>
</dbReference>
<dbReference type="Gene3D" id="2.40.30.10">
    <property type="entry name" value="Translation factors"/>
    <property type="match status" value="1"/>
</dbReference>
<dbReference type="PROSITE" id="PS51384">
    <property type="entry name" value="FAD_FR"/>
    <property type="match status" value="1"/>
</dbReference>
<dbReference type="Gene3D" id="3.40.50.80">
    <property type="entry name" value="Nucleotide-binding domain of ferredoxin-NADP reductase (FNR) module"/>
    <property type="match status" value="1"/>
</dbReference>